<evidence type="ECO:0000256" key="9">
    <source>
        <dbReference type="ARBA" id="ARBA00038276"/>
    </source>
</evidence>
<dbReference type="GO" id="GO:0046872">
    <property type="term" value="F:metal ion binding"/>
    <property type="evidence" value="ECO:0007669"/>
    <property type="project" value="UniProtKB-KW"/>
</dbReference>
<evidence type="ECO:0000256" key="8">
    <source>
        <dbReference type="ARBA" id="ARBA00022842"/>
    </source>
</evidence>
<evidence type="ECO:0000256" key="4">
    <source>
        <dbReference type="ARBA" id="ARBA00022695"/>
    </source>
</evidence>
<dbReference type="Proteomes" id="UP000226442">
    <property type="component" value="Unassembled WGS sequence"/>
</dbReference>
<evidence type="ECO:0000313" key="11">
    <source>
        <dbReference type="EMBL" id="PHX54213.1"/>
    </source>
</evidence>
<evidence type="ECO:0000256" key="7">
    <source>
        <dbReference type="ARBA" id="ARBA00022840"/>
    </source>
</evidence>
<evidence type="ECO:0000313" key="12">
    <source>
        <dbReference type="Proteomes" id="UP000226442"/>
    </source>
</evidence>
<evidence type="ECO:0000256" key="2">
    <source>
        <dbReference type="ARBA" id="ARBA00022649"/>
    </source>
</evidence>
<accession>A0A2G4EXF3</accession>
<dbReference type="InterPro" id="IPR043519">
    <property type="entry name" value="NT_sf"/>
</dbReference>
<dbReference type="GO" id="GO:0005524">
    <property type="term" value="F:ATP binding"/>
    <property type="evidence" value="ECO:0007669"/>
    <property type="project" value="UniProtKB-KW"/>
</dbReference>
<comment type="similarity">
    <text evidence="9">Belongs to the MntA antitoxin family.</text>
</comment>
<keyword evidence="2" id="KW-1277">Toxin-antitoxin system</keyword>
<dbReference type="GO" id="GO:0016779">
    <property type="term" value="F:nucleotidyltransferase activity"/>
    <property type="evidence" value="ECO:0007669"/>
    <property type="project" value="UniProtKB-KW"/>
</dbReference>
<name>A0A2G4EXF3_9CYAN</name>
<keyword evidence="8" id="KW-0460">Magnesium</keyword>
<dbReference type="Gene3D" id="3.30.460.10">
    <property type="entry name" value="Beta Polymerase, domain 2"/>
    <property type="match status" value="1"/>
</dbReference>
<organism evidence="11 12">
    <name type="scientific">Tychonema bourrellyi FEM_GT703</name>
    <dbReference type="NCBI Taxonomy" id="2040638"/>
    <lineage>
        <taxon>Bacteria</taxon>
        <taxon>Bacillati</taxon>
        <taxon>Cyanobacteriota</taxon>
        <taxon>Cyanophyceae</taxon>
        <taxon>Oscillatoriophycideae</taxon>
        <taxon>Oscillatoriales</taxon>
        <taxon>Microcoleaceae</taxon>
        <taxon>Tychonema</taxon>
    </lineage>
</organism>
<dbReference type="EMBL" id="NXIB02000114">
    <property type="protein sequence ID" value="PHX54213.1"/>
    <property type="molecule type" value="Genomic_DNA"/>
</dbReference>
<evidence type="ECO:0000256" key="6">
    <source>
        <dbReference type="ARBA" id="ARBA00022741"/>
    </source>
</evidence>
<protein>
    <submittedName>
        <fullName evidence="11">Nucleotidyltransferase</fullName>
    </submittedName>
</protein>
<proteinExistence type="inferred from homology"/>
<dbReference type="PANTHER" id="PTHR33571:SF12">
    <property type="entry name" value="BSL3053 PROTEIN"/>
    <property type="match status" value="1"/>
</dbReference>
<sequence>MPRIQLDLAFNRLGRLAEQTIAFCKKWRIVELALFGSVLREDFCPETSDIDILVTFAPDYRWTFDDAMQMQEELETLCGRKVDILSKQCIEQSINWIRKQEILNSAKVIYVSK</sequence>
<comment type="cofactor">
    <cofactor evidence="1">
        <name>Mg(2+)</name>
        <dbReference type="ChEBI" id="CHEBI:18420"/>
    </cofactor>
</comment>
<keyword evidence="12" id="KW-1185">Reference proteome</keyword>
<keyword evidence="7" id="KW-0067">ATP-binding</keyword>
<dbReference type="InterPro" id="IPR052038">
    <property type="entry name" value="Type-VII_TA_antitoxin"/>
</dbReference>
<dbReference type="OrthoDB" id="428157at2"/>
<dbReference type="AlphaFoldDB" id="A0A2G4EXF3"/>
<evidence type="ECO:0000259" key="10">
    <source>
        <dbReference type="Pfam" id="PF01909"/>
    </source>
</evidence>
<keyword evidence="4" id="KW-0548">Nucleotidyltransferase</keyword>
<comment type="caution">
    <text evidence="11">The sequence shown here is derived from an EMBL/GenBank/DDBJ whole genome shotgun (WGS) entry which is preliminary data.</text>
</comment>
<evidence type="ECO:0000256" key="5">
    <source>
        <dbReference type="ARBA" id="ARBA00022723"/>
    </source>
</evidence>
<dbReference type="RefSeq" id="WP_096829803.1">
    <property type="nucleotide sequence ID" value="NZ_NXIB02000114.1"/>
</dbReference>
<keyword evidence="6" id="KW-0547">Nucleotide-binding</keyword>
<keyword evidence="5" id="KW-0479">Metal-binding</keyword>
<evidence type="ECO:0000256" key="3">
    <source>
        <dbReference type="ARBA" id="ARBA00022679"/>
    </source>
</evidence>
<reference evidence="11" key="1">
    <citation type="submission" date="2017-10" db="EMBL/GenBank/DDBJ databases">
        <title>Draft genome sequence of the planktic cyanobacteria Tychonema bourrellyi isolated from alpine lentic freshwater.</title>
        <authorList>
            <person name="Tett A."/>
            <person name="Armanini F."/>
            <person name="Asnicar F."/>
            <person name="Boscaini A."/>
            <person name="Pasolli E."/>
            <person name="Zolfo M."/>
            <person name="Donati C."/>
            <person name="Salmaso N."/>
            <person name="Segata N."/>
        </authorList>
    </citation>
    <scope>NUCLEOTIDE SEQUENCE</scope>
    <source>
        <strain evidence="11">FEM_GT703</strain>
    </source>
</reference>
<dbReference type="PANTHER" id="PTHR33571">
    <property type="entry name" value="SSL8005 PROTEIN"/>
    <property type="match status" value="1"/>
</dbReference>
<dbReference type="Pfam" id="PF01909">
    <property type="entry name" value="NTP_transf_2"/>
    <property type="match status" value="1"/>
</dbReference>
<feature type="domain" description="Polymerase nucleotidyl transferase" evidence="10">
    <location>
        <begin position="22"/>
        <end position="107"/>
    </location>
</feature>
<evidence type="ECO:0000256" key="1">
    <source>
        <dbReference type="ARBA" id="ARBA00001946"/>
    </source>
</evidence>
<dbReference type="CDD" id="cd05403">
    <property type="entry name" value="NT_KNTase_like"/>
    <property type="match status" value="1"/>
</dbReference>
<keyword evidence="3" id="KW-0808">Transferase</keyword>
<dbReference type="InterPro" id="IPR002934">
    <property type="entry name" value="Polymerase_NTP_transf_dom"/>
</dbReference>
<gene>
    <name evidence="11" type="ORF">CP500_017245</name>
</gene>
<dbReference type="SUPFAM" id="SSF81301">
    <property type="entry name" value="Nucleotidyltransferase"/>
    <property type="match status" value="1"/>
</dbReference>